<organism evidence="9 10">
    <name type="scientific">Enterococcus faecalis</name>
    <name type="common">Streptococcus faecalis</name>
    <dbReference type="NCBI Taxonomy" id="1351"/>
    <lineage>
        <taxon>Bacteria</taxon>
        <taxon>Bacillati</taxon>
        <taxon>Bacillota</taxon>
        <taxon>Bacilli</taxon>
        <taxon>Lactobacillales</taxon>
        <taxon>Enterococcaceae</taxon>
        <taxon>Enterococcus</taxon>
    </lineage>
</organism>
<dbReference type="InterPro" id="IPR000297">
    <property type="entry name" value="PPIase_PpiC"/>
</dbReference>
<keyword evidence="3" id="KW-0732">Signal</keyword>
<dbReference type="EC" id="5.2.1.8" evidence="2"/>
<feature type="domain" description="PpiC" evidence="8">
    <location>
        <begin position="73"/>
        <end position="154"/>
    </location>
</feature>
<dbReference type="AlphaFoldDB" id="A0A4U3KKA5"/>
<proteinExistence type="predicted"/>
<dbReference type="Pfam" id="PF00639">
    <property type="entry name" value="Rotamase"/>
    <property type="match status" value="1"/>
</dbReference>
<dbReference type="PROSITE" id="PS50198">
    <property type="entry name" value="PPIC_PPIASE_2"/>
    <property type="match status" value="1"/>
</dbReference>
<evidence type="ECO:0000256" key="5">
    <source>
        <dbReference type="ARBA" id="ARBA00023235"/>
    </source>
</evidence>
<evidence type="ECO:0000259" key="8">
    <source>
        <dbReference type="PROSITE" id="PS50198"/>
    </source>
</evidence>
<evidence type="ECO:0000256" key="3">
    <source>
        <dbReference type="ARBA" id="ARBA00022729"/>
    </source>
</evidence>
<dbReference type="EMBL" id="SIYF01000627">
    <property type="protein sequence ID" value="TKK62290.1"/>
    <property type="molecule type" value="Genomic_DNA"/>
</dbReference>
<evidence type="ECO:0000256" key="6">
    <source>
        <dbReference type="PROSITE-ProRule" id="PRU00278"/>
    </source>
</evidence>
<feature type="non-terminal residue" evidence="9">
    <location>
        <position position="257"/>
    </location>
</feature>
<evidence type="ECO:0000256" key="2">
    <source>
        <dbReference type="ARBA" id="ARBA00013194"/>
    </source>
</evidence>
<feature type="region of interest" description="Disordered" evidence="7">
    <location>
        <begin position="228"/>
        <end position="257"/>
    </location>
</feature>
<accession>A0A4U3KKA5</accession>
<protein>
    <recommendedName>
        <fullName evidence="2">peptidylprolyl isomerase</fullName>
        <ecNumber evidence="2">5.2.1.8</ecNumber>
    </recommendedName>
</protein>
<dbReference type="PANTHER" id="PTHR47245:SF1">
    <property type="entry name" value="FOLDASE PROTEIN PRSA"/>
    <property type="match status" value="1"/>
</dbReference>
<dbReference type="RefSeq" id="WP_137274540.1">
    <property type="nucleotide sequence ID" value="NZ_SIYF01000627.1"/>
</dbReference>
<dbReference type="InterPro" id="IPR046357">
    <property type="entry name" value="PPIase_dom_sf"/>
</dbReference>
<dbReference type="Proteomes" id="UP000305511">
    <property type="component" value="Unassembled WGS sequence"/>
</dbReference>
<dbReference type="PANTHER" id="PTHR47245">
    <property type="entry name" value="PEPTIDYLPROLYL ISOMERASE"/>
    <property type="match status" value="1"/>
</dbReference>
<keyword evidence="5 6" id="KW-0413">Isomerase</keyword>
<sequence length="257" mass="28249">DKVTDKDIQKNFDEAKEQVEAQGGKFSDALKQAGLTEKTFKKQLKQRAAYDAGLKAHLKITDEDLKTAWASFHPEVEAQIIQVASEDDAKAVKKEITDGGDFTKIAKEKSTDTATKKDGGKIKFDSQATTVPAEVKEAAFKLKDGEVSEPIAATNMQTYQTTYYVVKMTKNKAKGNDMKPYEKEIKKIAEETKLADQTFVSKVISDELKAANVKIKDDAFKNALAGYMQTESSSASSEKKESKSSDSKTSDTKTSDS</sequence>
<name>A0A4U3KKA5_ENTFL</name>
<comment type="catalytic activity">
    <reaction evidence="1">
        <text>[protein]-peptidylproline (omega=180) = [protein]-peptidylproline (omega=0)</text>
        <dbReference type="Rhea" id="RHEA:16237"/>
        <dbReference type="Rhea" id="RHEA-COMP:10747"/>
        <dbReference type="Rhea" id="RHEA-COMP:10748"/>
        <dbReference type="ChEBI" id="CHEBI:83833"/>
        <dbReference type="ChEBI" id="CHEBI:83834"/>
        <dbReference type="EC" id="5.2.1.8"/>
    </reaction>
</comment>
<gene>
    <name evidence="9" type="ORF">EY666_18320</name>
</gene>
<evidence type="ECO:0000313" key="10">
    <source>
        <dbReference type="Proteomes" id="UP000305511"/>
    </source>
</evidence>
<reference evidence="9 10" key="1">
    <citation type="submission" date="2019-02" db="EMBL/GenBank/DDBJ databases">
        <title>Bacteria dissemination in different level of health care in South Africa: the effectiveness of infections prevention and control.</title>
        <authorList>
            <person name="Shobo C."/>
            <person name="Amoako D.G."/>
            <person name="Allam M."/>
            <person name="Ismail A."/>
            <person name="Bester L.A."/>
            <person name="Essack S.Y."/>
        </authorList>
    </citation>
    <scope>NUCLEOTIDE SEQUENCE [LARGE SCALE GENOMIC DNA]</scope>
    <source>
        <strain evidence="9 10">2SIL2</strain>
    </source>
</reference>
<evidence type="ECO:0000256" key="7">
    <source>
        <dbReference type="SAM" id="MobiDB-lite"/>
    </source>
</evidence>
<dbReference type="InterPro" id="IPR050245">
    <property type="entry name" value="PrsA_foldase"/>
</dbReference>
<feature type="non-terminal residue" evidence="9">
    <location>
        <position position="1"/>
    </location>
</feature>
<evidence type="ECO:0000256" key="4">
    <source>
        <dbReference type="ARBA" id="ARBA00023110"/>
    </source>
</evidence>
<dbReference type="Gene3D" id="3.10.50.40">
    <property type="match status" value="1"/>
</dbReference>
<dbReference type="SUPFAM" id="SSF54534">
    <property type="entry name" value="FKBP-like"/>
    <property type="match status" value="1"/>
</dbReference>
<evidence type="ECO:0000256" key="1">
    <source>
        <dbReference type="ARBA" id="ARBA00000971"/>
    </source>
</evidence>
<keyword evidence="4 6" id="KW-0697">Rotamase</keyword>
<feature type="compositionally biased region" description="Basic and acidic residues" evidence="7">
    <location>
        <begin position="237"/>
        <end position="257"/>
    </location>
</feature>
<dbReference type="GO" id="GO:0003755">
    <property type="term" value="F:peptidyl-prolyl cis-trans isomerase activity"/>
    <property type="evidence" value="ECO:0007669"/>
    <property type="project" value="UniProtKB-KW"/>
</dbReference>
<comment type="caution">
    <text evidence="9">The sequence shown here is derived from an EMBL/GenBank/DDBJ whole genome shotgun (WGS) entry which is preliminary data.</text>
</comment>
<evidence type="ECO:0000313" key="9">
    <source>
        <dbReference type="EMBL" id="TKK62290.1"/>
    </source>
</evidence>